<gene>
    <name evidence="10" type="ORF">BKA23_3081</name>
</gene>
<feature type="transmembrane region" description="Helical" evidence="7">
    <location>
        <begin position="817"/>
        <end position="841"/>
    </location>
</feature>
<organism evidence="10 11">
    <name type="scientific">Rudaeicoccus suwonensis</name>
    <dbReference type="NCBI Taxonomy" id="657409"/>
    <lineage>
        <taxon>Bacteria</taxon>
        <taxon>Bacillati</taxon>
        <taxon>Actinomycetota</taxon>
        <taxon>Actinomycetes</taxon>
        <taxon>Micrococcales</taxon>
        <taxon>Dermacoccaceae</taxon>
        <taxon>Rudaeicoccus</taxon>
    </lineage>
</organism>
<keyword evidence="11" id="KW-1185">Reference proteome</keyword>
<dbReference type="EMBL" id="VIVQ01000003">
    <property type="protein sequence ID" value="TWE09379.1"/>
    <property type="molecule type" value="Genomic_DNA"/>
</dbReference>
<dbReference type="Pfam" id="PF02687">
    <property type="entry name" value="FtsX"/>
    <property type="match status" value="2"/>
</dbReference>
<feature type="domain" description="MacB-like periplasmic core" evidence="9">
    <location>
        <begin position="21"/>
        <end position="247"/>
    </location>
</feature>
<comment type="subcellular location">
    <subcellularLocation>
        <location evidence="1">Cell membrane</location>
        <topology evidence="1">Multi-pass membrane protein</topology>
    </subcellularLocation>
</comment>
<dbReference type="InterPro" id="IPR003838">
    <property type="entry name" value="ABC3_permease_C"/>
</dbReference>
<dbReference type="InterPro" id="IPR025857">
    <property type="entry name" value="MacB_PCD"/>
</dbReference>
<feature type="transmembrane region" description="Helical" evidence="7">
    <location>
        <begin position="503"/>
        <end position="523"/>
    </location>
</feature>
<dbReference type="RefSeq" id="WP_145229994.1">
    <property type="nucleotide sequence ID" value="NZ_VIVQ01000003.1"/>
</dbReference>
<dbReference type="PANTHER" id="PTHR30572:SF4">
    <property type="entry name" value="ABC TRANSPORTER PERMEASE YTRF"/>
    <property type="match status" value="1"/>
</dbReference>
<evidence type="ECO:0000313" key="10">
    <source>
        <dbReference type="EMBL" id="TWE09379.1"/>
    </source>
</evidence>
<feature type="transmembrane region" description="Helical" evidence="7">
    <location>
        <begin position="373"/>
        <end position="395"/>
    </location>
</feature>
<feature type="transmembrane region" description="Helical" evidence="7">
    <location>
        <begin position="327"/>
        <end position="353"/>
    </location>
</feature>
<feature type="domain" description="MacB-like periplasmic core" evidence="9">
    <location>
        <begin position="503"/>
        <end position="700"/>
    </location>
</feature>
<keyword evidence="3 7" id="KW-0812">Transmembrane</keyword>
<accession>A0A561E196</accession>
<dbReference type="GO" id="GO:0005886">
    <property type="term" value="C:plasma membrane"/>
    <property type="evidence" value="ECO:0007669"/>
    <property type="project" value="UniProtKB-SubCell"/>
</dbReference>
<feature type="transmembrane region" description="Helical" evidence="7">
    <location>
        <begin position="449"/>
        <end position="482"/>
    </location>
</feature>
<evidence type="ECO:0000313" key="11">
    <source>
        <dbReference type="Proteomes" id="UP000318297"/>
    </source>
</evidence>
<dbReference type="PANTHER" id="PTHR30572">
    <property type="entry name" value="MEMBRANE COMPONENT OF TRANSPORTER-RELATED"/>
    <property type="match status" value="1"/>
</dbReference>
<comment type="similarity">
    <text evidence="6">Belongs to the ABC-4 integral membrane protein family.</text>
</comment>
<protein>
    <submittedName>
        <fullName evidence="10">Putative ABC transport system permease protein</fullName>
    </submittedName>
</protein>
<evidence type="ECO:0000259" key="8">
    <source>
        <dbReference type="Pfam" id="PF02687"/>
    </source>
</evidence>
<evidence type="ECO:0000259" key="9">
    <source>
        <dbReference type="Pfam" id="PF12704"/>
    </source>
</evidence>
<feature type="domain" description="ABC3 transporter permease C-terminal" evidence="8">
    <location>
        <begin position="734"/>
        <end position="851"/>
    </location>
</feature>
<feature type="transmembrane region" description="Helical" evidence="7">
    <location>
        <begin position="778"/>
        <end position="805"/>
    </location>
</feature>
<keyword evidence="5 7" id="KW-0472">Membrane</keyword>
<evidence type="ECO:0000256" key="3">
    <source>
        <dbReference type="ARBA" id="ARBA00022692"/>
    </source>
</evidence>
<feature type="transmembrane region" description="Helical" evidence="7">
    <location>
        <begin position="730"/>
        <end position="755"/>
    </location>
</feature>
<reference evidence="10 11" key="1">
    <citation type="submission" date="2019-06" db="EMBL/GenBank/DDBJ databases">
        <title>Sequencing the genomes of 1000 actinobacteria strains.</title>
        <authorList>
            <person name="Klenk H.-P."/>
        </authorList>
    </citation>
    <scope>NUCLEOTIDE SEQUENCE [LARGE SCALE GENOMIC DNA]</scope>
    <source>
        <strain evidence="10 11">DSM 19560</strain>
    </source>
</reference>
<feature type="transmembrane region" description="Helical" evidence="7">
    <location>
        <begin position="275"/>
        <end position="296"/>
    </location>
</feature>
<comment type="caution">
    <text evidence="10">The sequence shown here is derived from an EMBL/GenBank/DDBJ whole genome shotgun (WGS) entry which is preliminary data.</text>
</comment>
<evidence type="ECO:0000256" key="4">
    <source>
        <dbReference type="ARBA" id="ARBA00022989"/>
    </source>
</evidence>
<proteinExistence type="inferred from homology"/>
<evidence type="ECO:0000256" key="7">
    <source>
        <dbReference type="SAM" id="Phobius"/>
    </source>
</evidence>
<dbReference type="InterPro" id="IPR050250">
    <property type="entry name" value="Macrolide_Exporter_MacB"/>
</dbReference>
<evidence type="ECO:0000256" key="6">
    <source>
        <dbReference type="ARBA" id="ARBA00038076"/>
    </source>
</evidence>
<feature type="domain" description="ABC3 transporter permease C-terminal" evidence="8">
    <location>
        <begin position="282"/>
        <end position="403"/>
    </location>
</feature>
<keyword evidence="4 7" id="KW-1133">Transmembrane helix</keyword>
<dbReference type="GO" id="GO:0022857">
    <property type="term" value="F:transmembrane transporter activity"/>
    <property type="evidence" value="ECO:0007669"/>
    <property type="project" value="TreeGrafter"/>
</dbReference>
<dbReference type="Pfam" id="PF12704">
    <property type="entry name" value="MacB_PCD"/>
    <property type="match status" value="2"/>
</dbReference>
<evidence type="ECO:0000256" key="5">
    <source>
        <dbReference type="ARBA" id="ARBA00023136"/>
    </source>
</evidence>
<feature type="transmembrane region" description="Helical" evidence="7">
    <location>
        <begin position="416"/>
        <end position="437"/>
    </location>
</feature>
<keyword evidence="2" id="KW-1003">Cell membrane</keyword>
<dbReference type="AlphaFoldDB" id="A0A561E196"/>
<evidence type="ECO:0000256" key="1">
    <source>
        <dbReference type="ARBA" id="ARBA00004651"/>
    </source>
</evidence>
<sequence>MANAMRKVSLRNLAAHKVRLALTVLSVVLGTSFVAGSIIFTSTISQSFNNIFDKVAIGVDTQITPKSGAESGFGGGQTLGVPDSVLTTIQQDRAALGVNKIVPTYSAGIVLADASGKAVQSGGAPSVGQNWIPTAESLDPGGSTIIAGGQAPSAPDQVLINKSAADKAGLHVGSHTKVVVESGNATPMNVVVVGIVKMVGDTSGYTSVYFDQSTARSLFSDGSHVASIQMSAASGVSPDQLRARIEAKFPGQYTVQTGDQVRQKEKEAVNQFLQIFNYILLAFAGIGLIVGTFIIYNTFSMIVAQRVRELALLRAIGSSRRQVTRSVLLEAFVVGLIGSVVGLVIGCGIAAGLQALLSAQGSGLPTGGLTVTWVPIVSCLAVGIIVTMISAYAPARRASKVSPVEAMRESQTDGAASLKMRTIIGAVLGVLGILALVTGGSGKGGGPAGLVGLGAVLLILAVVFAAPALSRPVVGALGLVLARPFGKLGQLARTNASRNPRRTAATAFALTLGLMLVAVIGTLGSSFKATIDKAISTDVTANLILTSSGQTGGLPSSVAANVAKVDGVGRVVQLSNVPAYLDGRQYVGTSPSGDLSKVFKLTMLQGNSQIGGNSMLVSDKELTSHRWHLGQTVDFTNKFGADAQVQITGVYKQSALAGPYLMGDAAYQKLTPPQLRVAFVLLVGTKPGADQGAVQNSIEEATKDYLTVKVQTRQEYASAQASTINQMLTVLYGMLGLALVIAVLGIINTLALSVVERKREIGMLRAVGMLRGQIRRTIYLESILISIFGALLGMVIGVAIGYALVRTFREWLPSIEAVVPWGTIVFTLVAAAICGLLAALWPAVRAARTKPLEAIADL</sequence>
<dbReference type="OrthoDB" id="9780560at2"/>
<evidence type="ECO:0000256" key="2">
    <source>
        <dbReference type="ARBA" id="ARBA00022475"/>
    </source>
</evidence>
<name>A0A561E196_9MICO</name>
<dbReference type="Proteomes" id="UP000318297">
    <property type="component" value="Unassembled WGS sequence"/>
</dbReference>